<dbReference type="RefSeq" id="WP_114367939.1">
    <property type="nucleotide sequence ID" value="NZ_QPEX01000010.1"/>
</dbReference>
<protein>
    <submittedName>
        <fullName evidence="1">Uncharacterized protein</fullName>
    </submittedName>
</protein>
<dbReference type="AlphaFoldDB" id="A0A368KX01"/>
<accession>A0A368KX01</accession>
<evidence type="ECO:0000313" key="1">
    <source>
        <dbReference type="EMBL" id="RCS54876.1"/>
    </source>
</evidence>
<comment type="caution">
    <text evidence="1">The sequence shown here is derived from an EMBL/GenBank/DDBJ whole genome shotgun (WGS) entry which is preliminary data.</text>
</comment>
<dbReference type="EMBL" id="QPEX01000010">
    <property type="protein sequence ID" value="RCS54876.1"/>
    <property type="molecule type" value="Genomic_DNA"/>
</dbReference>
<sequence>MNHDDLPDSQSGEQVFQRMLQDTGQQELAGDRMRPDLALIESQLKGELSNEEEEKLHKLYISSPVWRSALAIVEKRLGLPQDRGVSR</sequence>
<organism evidence="1 2">
    <name type="scientific">Bremerella cremea</name>
    <dbReference type="NCBI Taxonomy" id="1031537"/>
    <lineage>
        <taxon>Bacteria</taxon>
        <taxon>Pseudomonadati</taxon>
        <taxon>Planctomycetota</taxon>
        <taxon>Planctomycetia</taxon>
        <taxon>Pirellulales</taxon>
        <taxon>Pirellulaceae</taxon>
        <taxon>Bremerella</taxon>
    </lineage>
</organism>
<dbReference type="Proteomes" id="UP000253562">
    <property type="component" value="Unassembled WGS sequence"/>
</dbReference>
<proteinExistence type="predicted"/>
<name>A0A368KX01_9BACT</name>
<reference evidence="1 2" key="1">
    <citation type="submission" date="2018-07" db="EMBL/GenBank/DDBJ databases">
        <title>Comparative genomes isolates from brazilian mangrove.</title>
        <authorList>
            <person name="De Araujo J.E."/>
            <person name="Taketani R.G."/>
            <person name="Silva M.C.P."/>
            <person name="Lourenco M.V."/>
            <person name="Oliveira V.M."/>
            <person name="Andreote F.D."/>
        </authorList>
    </citation>
    <scope>NUCLEOTIDE SEQUENCE [LARGE SCALE GENOMIC DNA]</scope>
    <source>
        <strain evidence="1 2">HEX PRIS-MGV</strain>
    </source>
</reference>
<gene>
    <name evidence="1" type="ORF">DTL42_07125</name>
</gene>
<evidence type="ECO:0000313" key="2">
    <source>
        <dbReference type="Proteomes" id="UP000253562"/>
    </source>
</evidence>